<protein>
    <recommendedName>
        <fullName evidence="1">Endonuclease GajA/Old nuclease/RecF-like AAA domain-containing protein</fullName>
    </recommendedName>
</protein>
<dbReference type="RefSeq" id="WP_007475056.1">
    <property type="nucleotide sequence ID" value="NZ_ABCJ01000007.1"/>
</dbReference>
<dbReference type="PIRSF" id="PIRSF034888">
    <property type="entry name" value="P-loop_UCP034888"/>
    <property type="match status" value="1"/>
</dbReference>
<dbReference type="InterPro" id="IPR051396">
    <property type="entry name" value="Bact_Antivir_Def_Nuclease"/>
</dbReference>
<dbReference type="AlphaFoldDB" id="A0AAI9AGV4"/>
<dbReference type="PANTHER" id="PTHR43581">
    <property type="entry name" value="ATP/GTP PHOSPHATASE"/>
    <property type="match status" value="1"/>
</dbReference>
<dbReference type="EMBL" id="ABCJ01000007">
    <property type="protein sequence ID" value="EDM23272.1"/>
    <property type="molecule type" value="Genomic_DNA"/>
</dbReference>
<organism evidence="2 3">
    <name type="scientific">Caminibacter mediatlanticus TB-2</name>
    <dbReference type="NCBI Taxonomy" id="391592"/>
    <lineage>
        <taxon>Bacteria</taxon>
        <taxon>Pseudomonadati</taxon>
        <taxon>Campylobacterota</taxon>
        <taxon>Epsilonproteobacteria</taxon>
        <taxon>Nautiliales</taxon>
        <taxon>Nautiliaceae</taxon>
        <taxon>Caminibacter</taxon>
    </lineage>
</organism>
<evidence type="ECO:0000313" key="2">
    <source>
        <dbReference type="EMBL" id="EDM23272.1"/>
    </source>
</evidence>
<reference evidence="2 3" key="1">
    <citation type="journal article" date="2011" name="Stand. Genomic Sci.">
        <title>Draft genome sequence of Caminibacter mediatlanticus strain TB-2, an epsilonproteobacterium isolated from a deep-sea hydrothermal vent.</title>
        <authorList>
            <person name="Giovannelli D."/>
            <person name="Ferriera S."/>
            <person name="Johnson J."/>
            <person name="Kravitz S."/>
            <person name="Perez-Rodriguez I."/>
            <person name="Ricci J."/>
            <person name="O'Brien C."/>
            <person name="Voordeckers J.W."/>
            <person name="Bini E."/>
            <person name="Vetriani C."/>
        </authorList>
    </citation>
    <scope>NUCLEOTIDE SEQUENCE [LARGE SCALE GENOMIC DNA]</scope>
    <source>
        <strain evidence="2 3">TB-2</strain>
    </source>
</reference>
<name>A0AAI9AGV4_9BACT</name>
<accession>A0AAI9AGV4</accession>
<feature type="domain" description="Endonuclease GajA/Old nuclease/RecF-like AAA" evidence="1">
    <location>
        <begin position="18"/>
        <end position="352"/>
    </location>
</feature>
<dbReference type="SUPFAM" id="SSF52540">
    <property type="entry name" value="P-loop containing nucleoside triphosphate hydrolases"/>
    <property type="match status" value="1"/>
</dbReference>
<dbReference type="Proteomes" id="UP000003288">
    <property type="component" value="Unassembled WGS sequence"/>
</dbReference>
<dbReference type="Gene3D" id="3.40.50.300">
    <property type="entry name" value="P-loop containing nucleotide triphosphate hydrolases"/>
    <property type="match status" value="1"/>
</dbReference>
<dbReference type="PANTHER" id="PTHR43581:SF4">
    <property type="entry name" value="ATP_GTP PHOSPHATASE"/>
    <property type="match status" value="1"/>
</dbReference>
<evidence type="ECO:0000313" key="3">
    <source>
        <dbReference type="Proteomes" id="UP000003288"/>
    </source>
</evidence>
<dbReference type="Pfam" id="PF13175">
    <property type="entry name" value="AAA_15"/>
    <property type="match status" value="1"/>
</dbReference>
<gene>
    <name evidence="2" type="ORF">CMTB2_06226</name>
</gene>
<dbReference type="InterPro" id="IPR014592">
    <property type="entry name" value="P-loop_UCP034888"/>
</dbReference>
<dbReference type="GO" id="GO:0005524">
    <property type="term" value="F:ATP binding"/>
    <property type="evidence" value="ECO:0007669"/>
    <property type="project" value="InterPro"/>
</dbReference>
<dbReference type="InterPro" id="IPR027417">
    <property type="entry name" value="P-loop_NTPase"/>
</dbReference>
<dbReference type="GO" id="GO:0016887">
    <property type="term" value="F:ATP hydrolysis activity"/>
    <property type="evidence" value="ECO:0007669"/>
    <property type="project" value="InterPro"/>
</dbReference>
<sequence>MIGIKSLKGFNGIILKDELILNDLTIFMGDNSSGKSYTAILIDRIINIEEDPLSFNYNDYEKIFDKKLEVNNIVDSEKKDISLFLEKKILREKFIPILEDSLKDFFKNKVFLSLKLKKFDIKLVHIINDVKINIKIDKMDTFYKIDIVFNMNNQKLQTGIISNNLDKNIIIEHLLKMLSVFLIHISSGLKKSLYIPASRVGYLHTYQILGTFALSNLSKNINNIDLPPWILDFIIKLFIPPKKIIENDFSSFIEKDILKGEVKIDKESNNIEFYVSKNKKIPLSLTSSSISELIPLVVLLKKGFIEKNNLLIIEEPEAHLDFKNKIKFVELIKILMDYGVKILITTHSEFIINELNIKILNKEIDFKKVALYNFIRNSKRTNVFKVEIGKEGIDSSYINKYISNQLNRLNKAYESLDDA</sequence>
<evidence type="ECO:0000259" key="1">
    <source>
        <dbReference type="Pfam" id="PF13175"/>
    </source>
</evidence>
<dbReference type="InterPro" id="IPR041685">
    <property type="entry name" value="AAA_GajA/Old/RecF-like"/>
</dbReference>
<proteinExistence type="predicted"/>
<dbReference type="CDD" id="cd00267">
    <property type="entry name" value="ABC_ATPase"/>
    <property type="match status" value="1"/>
</dbReference>
<comment type="caution">
    <text evidence="2">The sequence shown here is derived from an EMBL/GenBank/DDBJ whole genome shotgun (WGS) entry which is preliminary data.</text>
</comment>